<name>A0AAD9GHG7_BABDI</name>
<gene>
    <name evidence="2" type="ORF">X943_000067</name>
</gene>
<dbReference type="EMBL" id="JAHBMH010000024">
    <property type="protein sequence ID" value="KAK1938311.1"/>
    <property type="molecule type" value="Genomic_DNA"/>
</dbReference>
<feature type="compositionally biased region" description="Polar residues" evidence="1">
    <location>
        <begin position="629"/>
        <end position="639"/>
    </location>
</feature>
<feature type="compositionally biased region" description="Polar residues" evidence="1">
    <location>
        <begin position="606"/>
        <end position="621"/>
    </location>
</feature>
<reference evidence="2" key="1">
    <citation type="journal article" date="2014" name="Nucleic Acids Res.">
        <title>The evolutionary dynamics of variant antigen genes in Babesia reveal a history of genomic innovation underlying host-parasite interaction.</title>
        <authorList>
            <person name="Jackson A.P."/>
            <person name="Otto T.D."/>
            <person name="Darby A."/>
            <person name="Ramaprasad A."/>
            <person name="Xia D."/>
            <person name="Echaide I.E."/>
            <person name="Farber M."/>
            <person name="Gahlot S."/>
            <person name="Gamble J."/>
            <person name="Gupta D."/>
            <person name="Gupta Y."/>
            <person name="Jackson L."/>
            <person name="Malandrin L."/>
            <person name="Malas T.B."/>
            <person name="Moussa E."/>
            <person name="Nair M."/>
            <person name="Reid A.J."/>
            <person name="Sanders M."/>
            <person name="Sharma J."/>
            <person name="Tracey A."/>
            <person name="Quail M.A."/>
            <person name="Weir W."/>
            <person name="Wastling J.M."/>
            <person name="Hall N."/>
            <person name="Willadsen P."/>
            <person name="Lingelbach K."/>
            <person name="Shiels B."/>
            <person name="Tait A."/>
            <person name="Berriman M."/>
            <person name="Allred D.R."/>
            <person name="Pain A."/>
        </authorList>
    </citation>
    <scope>NUCLEOTIDE SEQUENCE</scope>
    <source>
        <strain evidence="2">1802A</strain>
    </source>
</reference>
<evidence type="ECO:0000313" key="3">
    <source>
        <dbReference type="Proteomes" id="UP001195914"/>
    </source>
</evidence>
<dbReference type="Proteomes" id="UP001195914">
    <property type="component" value="Unassembled WGS sequence"/>
</dbReference>
<protein>
    <submittedName>
        <fullName evidence="2">Uncharacterized protein</fullName>
    </submittedName>
</protein>
<reference evidence="2" key="2">
    <citation type="submission" date="2021-05" db="EMBL/GenBank/DDBJ databases">
        <authorList>
            <person name="Pain A."/>
        </authorList>
    </citation>
    <scope>NUCLEOTIDE SEQUENCE</scope>
    <source>
        <strain evidence="2">1802A</strain>
    </source>
</reference>
<organism evidence="2 3">
    <name type="scientific">Babesia divergens</name>
    <dbReference type="NCBI Taxonomy" id="32595"/>
    <lineage>
        <taxon>Eukaryota</taxon>
        <taxon>Sar</taxon>
        <taxon>Alveolata</taxon>
        <taxon>Apicomplexa</taxon>
        <taxon>Aconoidasida</taxon>
        <taxon>Piroplasmida</taxon>
        <taxon>Babesiidae</taxon>
        <taxon>Babesia</taxon>
    </lineage>
</organism>
<evidence type="ECO:0000313" key="2">
    <source>
        <dbReference type="EMBL" id="KAK1938311.1"/>
    </source>
</evidence>
<accession>A0AAD9GHG7</accession>
<comment type="caution">
    <text evidence="2">The sequence shown here is derived from an EMBL/GenBank/DDBJ whole genome shotgun (WGS) entry which is preliminary data.</text>
</comment>
<dbReference type="AlphaFoldDB" id="A0AAD9GHG7"/>
<feature type="region of interest" description="Disordered" evidence="1">
    <location>
        <begin position="582"/>
        <end position="649"/>
    </location>
</feature>
<sequence length="965" mass="108027">MEDTAAVESHRRPSSVADLISDLSEQQTRLMETYKGFLDSMKLESNLHETKDKLADLKKAGSKLILLQKDHLIKMLLMLHPLFRVVMPQSQFEEDACVQLLQDKERLQSYDIVELSCVLRCYFAKLAIYVYHLASFVKDRETYEHTVSVDSYREAAKDVFPNMDLHDTVLQPEVFPDMKQMGGAGMVPTRKQWKSRNHGRFPSRLSYNHKTAYSNAGSAYPSAKATYGNNAVYKSEYIPYQPEFPTADHGYDFMPKEGNLAGKDLVDYNNCSINEVHAPLSNSCNGISNQFMQPNSYPVEHFDYESFRNPKAYKDSQHAVPQDSFPIDAMESGNAYSNFGSTLNYQGVDDEQYGVEAMPQPVSIGMPPVIEYQTQNNTGSRNYADAEYNGHMDAGGYGHLYDTATAVGSDMPQGEYITNDHPVNVAKPIHIDYPVEPLPQFVGPVVPLNGNSNEPMFYRGESPVNINKSSGGNVWRMNQDHGGRSPQSSIWRKVRDDKNPRRYYDLPQSERKQSHTLSELCCDDGLTRNRDGQLSSARFTPDAYHPSFYTQRHQVCGELHVKGSDENPTHMTYVFYDSPIRRSRRNDVNPDNGEDNMAHAHDPSSGMDTPDTNTDENNITGEGTDDPTENSNRRNNIMTDNDGIKKPPVLHNAKHSQQYEAAQQWHDAKTSNNNEMRTQHLKNAQDFIADKKPVGTMAAYVATTPNDSPVAGNTSVYPSMPHDGIPQYHAQSPRNTTYADMVVSSDTFEKSTQVIVNHPSNPRVDEQNVCLTVQLSQQDVLADQDVESSDIEGFGSEGDVYDYLDLPRKHDIHGDTRYSPALLHLAPSQHPIDNPGPQPLSAAMCDGLNSDILITNVDPHVVEEDNANEDLLEESKPTQIAGTVDVFNEKSNTVVDHNVEPHMIADFSSTDIASIISKVTEKAAEESAFEVPYSSSQICEGGVLSSSRIRIPLIDMSKLRINTRH</sequence>
<proteinExistence type="predicted"/>
<evidence type="ECO:0000256" key="1">
    <source>
        <dbReference type="SAM" id="MobiDB-lite"/>
    </source>
</evidence>
<keyword evidence="3" id="KW-1185">Reference proteome</keyword>